<keyword evidence="3" id="KW-1185">Reference proteome</keyword>
<accession>A0A9R1CY14</accession>
<dbReference type="PANTHER" id="PTHR30383:SF5">
    <property type="entry name" value="SGNH HYDROLASE-TYPE ESTERASE DOMAIN-CONTAINING PROTEIN"/>
    <property type="match status" value="1"/>
</dbReference>
<dbReference type="InterPro" id="IPR013830">
    <property type="entry name" value="SGNH_hydro"/>
</dbReference>
<dbReference type="EMBL" id="BPUB01000001">
    <property type="protein sequence ID" value="GJG58533.1"/>
    <property type="molecule type" value="Genomic_DNA"/>
</dbReference>
<dbReference type="Gene3D" id="3.40.50.1110">
    <property type="entry name" value="SGNH hydrolase"/>
    <property type="match status" value="1"/>
</dbReference>
<proteinExistence type="predicted"/>
<organism evidence="2 3">
    <name type="scientific">Prevotella lacticifex</name>
    <dbReference type="NCBI Taxonomy" id="2854755"/>
    <lineage>
        <taxon>Bacteria</taxon>
        <taxon>Pseudomonadati</taxon>
        <taxon>Bacteroidota</taxon>
        <taxon>Bacteroidia</taxon>
        <taxon>Bacteroidales</taxon>
        <taxon>Prevotellaceae</taxon>
        <taxon>Prevotella</taxon>
    </lineage>
</organism>
<dbReference type="PANTHER" id="PTHR30383">
    <property type="entry name" value="THIOESTERASE 1/PROTEASE 1/LYSOPHOSPHOLIPASE L1"/>
    <property type="match status" value="1"/>
</dbReference>
<comment type="caution">
    <text evidence="2">The sequence shown here is derived from an EMBL/GenBank/DDBJ whole genome shotgun (WGS) entry which is preliminary data.</text>
</comment>
<evidence type="ECO:0000313" key="3">
    <source>
        <dbReference type="Proteomes" id="UP000825483"/>
    </source>
</evidence>
<dbReference type="GO" id="GO:0004622">
    <property type="term" value="F:phosphatidylcholine lysophospholipase activity"/>
    <property type="evidence" value="ECO:0007669"/>
    <property type="project" value="TreeGrafter"/>
</dbReference>
<protein>
    <recommendedName>
        <fullName evidence="1">SGNH hydrolase-type esterase domain-containing protein</fullName>
    </recommendedName>
</protein>
<evidence type="ECO:0000313" key="2">
    <source>
        <dbReference type="EMBL" id="GJG58533.1"/>
    </source>
</evidence>
<dbReference type="AlphaFoldDB" id="A0A9R1CY14"/>
<dbReference type="RefSeq" id="WP_223929213.1">
    <property type="nucleotide sequence ID" value="NZ_BPTU01000001.1"/>
</dbReference>
<dbReference type="SUPFAM" id="SSF52266">
    <property type="entry name" value="SGNH hydrolase"/>
    <property type="match status" value="1"/>
</dbReference>
<name>A0A9R1CY14_9BACT</name>
<feature type="domain" description="SGNH hydrolase-type esterase" evidence="1">
    <location>
        <begin position="10"/>
        <end position="174"/>
    </location>
</feature>
<reference evidence="2" key="1">
    <citation type="journal article" date="2022" name="Int. J. Syst. Evol. Microbiol.">
        <title>Prevotella lacticifex sp. nov., isolated from the rumen of cows.</title>
        <authorList>
            <person name="Shinkai T."/>
            <person name="Ikeyama N."/>
            <person name="Kumagai M."/>
            <person name="Ohmori H."/>
            <person name="Sakamoto M."/>
            <person name="Ohkuma M."/>
            <person name="Mitsumori M."/>
        </authorList>
    </citation>
    <scope>NUCLEOTIDE SEQUENCE</scope>
    <source>
        <strain evidence="2">R5076</strain>
    </source>
</reference>
<dbReference type="Pfam" id="PF13472">
    <property type="entry name" value="Lipase_GDSL_2"/>
    <property type="match status" value="1"/>
</dbReference>
<dbReference type="Proteomes" id="UP000825483">
    <property type="component" value="Unassembled WGS sequence"/>
</dbReference>
<evidence type="ECO:0000259" key="1">
    <source>
        <dbReference type="Pfam" id="PF13472"/>
    </source>
</evidence>
<dbReference type="InterPro" id="IPR051532">
    <property type="entry name" value="Ester_Hydrolysis_Enzymes"/>
</dbReference>
<dbReference type="InterPro" id="IPR036514">
    <property type="entry name" value="SGNH_hydro_sf"/>
</dbReference>
<dbReference type="GeneID" id="72467430"/>
<gene>
    <name evidence="2" type="ORF">PRLR5076_13840</name>
</gene>
<sequence length="183" mass="20745">MITSDDIVMLGNSLTEFGGSWNERFPDAGANIVNRGIRGDDAVGMLHRIRQITCGQPKKIFVGCGINDVSHRLTNVEVAQRVKKLLRAIRQQSPKSKVYYFSLFPINESFNRWKTLSGRTNDIPLINKMMRAWCAKNGVTYIDVFSHMTESGSNVLRKELTVDGLHLTEEGYRVWTAAAKEYF</sequence>